<comment type="caution">
    <text evidence="1">The sequence shown here is derived from an EMBL/GenBank/DDBJ whole genome shotgun (WGS) entry which is preliminary data.</text>
</comment>
<protein>
    <submittedName>
        <fullName evidence="1">Uncharacterized protein</fullName>
    </submittedName>
</protein>
<evidence type="ECO:0000313" key="1">
    <source>
        <dbReference type="EMBL" id="KKL86945.1"/>
    </source>
</evidence>
<reference evidence="1" key="1">
    <citation type="journal article" date="2015" name="Nature">
        <title>Complex archaea that bridge the gap between prokaryotes and eukaryotes.</title>
        <authorList>
            <person name="Spang A."/>
            <person name="Saw J.H."/>
            <person name="Jorgensen S.L."/>
            <person name="Zaremba-Niedzwiedzka K."/>
            <person name="Martijn J."/>
            <person name="Lind A.E."/>
            <person name="van Eijk R."/>
            <person name="Schleper C."/>
            <person name="Guy L."/>
            <person name="Ettema T.J."/>
        </authorList>
    </citation>
    <scope>NUCLEOTIDE SEQUENCE</scope>
</reference>
<dbReference type="AlphaFoldDB" id="A0A0F9HZ44"/>
<name>A0A0F9HZ44_9ZZZZ</name>
<accession>A0A0F9HZ44</accession>
<organism evidence="1">
    <name type="scientific">marine sediment metagenome</name>
    <dbReference type="NCBI Taxonomy" id="412755"/>
    <lineage>
        <taxon>unclassified sequences</taxon>
        <taxon>metagenomes</taxon>
        <taxon>ecological metagenomes</taxon>
    </lineage>
</organism>
<gene>
    <name evidence="1" type="ORF">LCGC14_1939680</name>
</gene>
<sequence length="92" mass="9689">MGNDYATGATSATHSLRAYVVRNRYKSLGNMTVDDFDNMFDLFVAENSEISSTPSFEDAATGTLSFPGGIAAADSQANADQATYPERHSGGG</sequence>
<dbReference type="EMBL" id="LAZR01020970">
    <property type="protein sequence ID" value="KKL86945.1"/>
    <property type="molecule type" value="Genomic_DNA"/>
</dbReference>
<proteinExistence type="predicted"/>